<organism evidence="2 3">
    <name type="scientific">Carnegiea gigantea</name>
    <dbReference type="NCBI Taxonomy" id="171969"/>
    <lineage>
        <taxon>Eukaryota</taxon>
        <taxon>Viridiplantae</taxon>
        <taxon>Streptophyta</taxon>
        <taxon>Embryophyta</taxon>
        <taxon>Tracheophyta</taxon>
        <taxon>Spermatophyta</taxon>
        <taxon>Magnoliopsida</taxon>
        <taxon>eudicotyledons</taxon>
        <taxon>Gunneridae</taxon>
        <taxon>Pentapetalae</taxon>
        <taxon>Caryophyllales</taxon>
        <taxon>Cactineae</taxon>
        <taxon>Cactaceae</taxon>
        <taxon>Cactoideae</taxon>
        <taxon>Echinocereeae</taxon>
        <taxon>Carnegiea</taxon>
    </lineage>
</organism>
<dbReference type="EMBL" id="JAKOGI010000038">
    <property type="protein sequence ID" value="KAJ8447455.1"/>
    <property type="molecule type" value="Genomic_DNA"/>
</dbReference>
<dbReference type="Pfam" id="PF03080">
    <property type="entry name" value="Neprosin"/>
    <property type="match status" value="1"/>
</dbReference>
<dbReference type="InterPro" id="IPR004314">
    <property type="entry name" value="Neprosin"/>
</dbReference>
<dbReference type="PANTHER" id="PTHR31589">
    <property type="entry name" value="PROTEIN, PUTATIVE (DUF239)-RELATED-RELATED"/>
    <property type="match status" value="1"/>
</dbReference>
<dbReference type="OrthoDB" id="1858978at2759"/>
<dbReference type="Gene3D" id="3.90.1320.10">
    <property type="entry name" value="Outer-capsid protein sigma 3, large lobe"/>
    <property type="match status" value="1"/>
</dbReference>
<protein>
    <recommendedName>
        <fullName evidence="1">Neprosin PEP catalytic domain-containing protein</fullName>
    </recommendedName>
</protein>
<name>A0A9Q1KPI5_9CARY</name>
<gene>
    <name evidence="2" type="ORF">Cgig2_019449</name>
</gene>
<dbReference type="InterPro" id="IPR025521">
    <property type="entry name" value="Neprosin_propep"/>
</dbReference>
<evidence type="ECO:0000313" key="3">
    <source>
        <dbReference type="Proteomes" id="UP001153076"/>
    </source>
</evidence>
<proteinExistence type="predicted"/>
<dbReference type="Pfam" id="PF14365">
    <property type="entry name" value="Neprosin_AP"/>
    <property type="match status" value="1"/>
</dbReference>
<dbReference type="AlphaFoldDB" id="A0A9Q1KPI5"/>
<dbReference type="PANTHER" id="PTHR31589:SF235">
    <property type="entry name" value="PROTEIN, PUTATIVE (DUF239)-RELATED"/>
    <property type="match status" value="1"/>
</dbReference>
<sequence>MMWFAILTTEYGDIYDCVDFYKQPAFDHPRLKNHTFHPQMRPSSIPKSLKVETSSRENVIKLDDIKLKDGGCPTGTVPIRRVSKDEYIQMRRFTKQYASQRGVNGLQPQPGTHGKLCKSDLSKIWKAKFYDDSDTIEMDFFQLAIAQTKYKPGTIYNGVGAYLSIHNPAVTSSQYSSAEMIIQSGSDSIQVGWTVNPALNKDNHTRFFQYLNAGQSHCFNNLCPGFVSVRSDIPIDYIFHRISIYGKVAYIIQVFVYQDAKSGNWWLQIKDDTVIGFWPQQIFSGLAHSATYIAIGGEAYSPPGQPLPPMGNGHYPTEDTSLSAYCRGFFVLDENHKQIDTQDTEEYRDMKNYAVFDMGIDKKRGRRDGPPRLSVANHLLVANPATIKEARPKELGVTMSRRMAMATHESPKPIWRHGHVDSI</sequence>
<keyword evidence="3" id="KW-1185">Reference proteome</keyword>
<dbReference type="Proteomes" id="UP001153076">
    <property type="component" value="Unassembled WGS sequence"/>
</dbReference>
<evidence type="ECO:0000259" key="1">
    <source>
        <dbReference type="PROSITE" id="PS52045"/>
    </source>
</evidence>
<reference evidence="2" key="1">
    <citation type="submission" date="2022-04" db="EMBL/GenBank/DDBJ databases">
        <title>Carnegiea gigantea Genome sequencing and assembly v2.</title>
        <authorList>
            <person name="Copetti D."/>
            <person name="Sanderson M.J."/>
            <person name="Burquez A."/>
            <person name="Wojciechowski M.F."/>
        </authorList>
    </citation>
    <scope>NUCLEOTIDE SEQUENCE</scope>
    <source>
        <strain evidence="2">SGP5-SGP5p</strain>
        <tissue evidence="2">Aerial part</tissue>
    </source>
</reference>
<accession>A0A9Q1KPI5</accession>
<comment type="caution">
    <text evidence="2">The sequence shown here is derived from an EMBL/GenBank/DDBJ whole genome shotgun (WGS) entry which is preliminary data.</text>
</comment>
<dbReference type="InterPro" id="IPR053168">
    <property type="entry name" value="Glutamic_endopeptidase"/>
</dbReference>
<evidence type="ECO:0000313" key="2">
    <source>
        <dbReference type="EMBL" id="KAJ8447455.1"/>
    </source>
</evidence>
<feature type="domain" description="Neprosin PEP catalytic" evidence="1">
    <location>
        <begin position="135"/>
        <end position="374"/>
    </location>
</feature>
<dbReference type="PROSITE" id="PS52045">
    <property type="entry name" value="NEPROSIN_PEP_CD"/>
    <property type="match status" value="1"/>
</dbReference>